<comment type="similarity">
    <text evidence="3 10">Belongs to the TOP6A family.</text>
</comment>
<feature type="domain" description="Topoisomerase 6 subunit A/Spo11 TOPRIM" evidence="13">
    <location>
        <begin position="226"/>
        <end position="303"/>
    </location>
</feature>
<protein>
    <recommendedName>
        <fullName evidence="4">DNA topoisomerase (ATP-hydrolyzing)</fullName>
        <ecNumber evidence="4">5.6.2.2</ecNumber>
    </recommendedName>
</protein>
<evidence type="ECO:0000256" key="5">
    <source>
        <dbReference type="ARBA" id="ARBA00022723"/>
    </source>
</evidence>
<feature type="region of interest" description="Disordered" evidence="11">
    <location>
        <begin position="34"/>
        <end position="65"/>
    </location>
</feature>
<dbReference type="PANTHER" id="PTHR10848:SF0">
    <property type="entry name" value="MEIOTIC RECOMBINATION PROTEIN SPO11"/>
    <property type="match status" value="1"/>
</dbReference>
<sequence>MTSTQPAVLARIDELITHFVRQLVLQDAALQQPTPPLSLSSADSQASSSDRPAKRRRAAREAKPKVTPMRLLSFAQDGERKESNVSYPPSSVARLRRFAQILKVLSLIQTNLLRGTLVTKRLKEINTGSRDIFYQCLQLFRTQAASDRIINQIVTLLGCAARAELNIVASPRGMIAGPLTLVPPRQEAIKCRAGQARFIPPEVGVGWRVDLQCTPECASARCAHLVLVVEKEAVFKTLLQHQALASNASSIDWGRVVIVTAKGYPDHATRTLLRLLSSSQCQFGREIRVLGLFDGDPYGVHIHHQFGVQWLGVDVEDFLPPNEGGALVQLRNDERTMAVRLLRTLPRDEVEKRTRLTTMLLTGYKVEIEAAYDVSSGLVGYVEHKLSELS</sequence>
<dbReference type="Gene3D" id="3.40.1360.10">
    <property type="match status" value="1"/>
</dbReference>
<gene>
    <name evidence="14" type="primary">SPO11</name>
</gene>
<dbReference type="InterPro" id="IPR002815">
    <property type="entry name" value="Spo11/TopoVI_A"/>
</dbReference>
<evidence type="ECO:0000256" key="4">
    <source>
        <dbReference type="ARBA" id="ARBA00012895"/>
    </source>
</evidence>
<evidence type="ECO:0000259" key="12">
    <source>
        <dbReference type="Pfam" id="PF04406"/>
    </source>
</evidence>
<dbReference type="Gene3D" id="1.10.10.10">
    <property type="entry name" value="Winged helix-like DNA-binding domain superfamily/Winged helix DNA-binding domain"/>
    <property type="match status" value="1"/>
</dbReference>
<accession>A0AA48P8T7</accession>
<dbReference type="GO" id="GO:0000706">
    <property type="term" value="P:meiotic DNA double-strand break processing"/>
    <property type="evidence" value="ECO:0007669"/>
    <property type="project" value="TreeGrafter"/>
</dbReference>
<dbReference type="OMA" id="IYYLDPV"/>
<dbReference type="GO" id="GO:0003918">
    <property type="term" value="F:DNA topoisomerase type II (double strand cut, ATP-hydrolyzing) activity"/>
    <property type="evidence" value="ECO:0007669"/>
    <property type="project" value="UniProtKB-EC"/>
</dbReference>
<proteinExistence type="inferred from homology"/>
<feature type="domain" description="Spo11/DNA topoisomerase VI subunit A N-terminal" evidence="12">
    <location>
        <begin position="96"/>
        <end position="167"/>
    </location>
</feature>
<comment type="caution">
    <text evidence="10">Lacks conserved residue(s) required for the propagation of feature annotation.</text>
</comment>
<feature type="compositionally biased region" description="Low complexity" evidence="11">
    <location>
        <begin position="37"/>
        <end position="50"/>
    </location>
</feature>
<dbReference type="GO" id="GO:0000228">
    <property type="term" value="C:nuclear chromosome"/>
    <property type="evidence" value="ECO:0007669"/>
    <property type="project" value="TreeGrafter"/>
</dbReference>
<comment type="catalytic activity">
    <reaction evidence="1">
        <text>ATP-dependent breakage, passage and rejoining of double-stranded DNA.</text>
        <dbReference type="EC" id="5.6.2.2"/>
    </reaction>
</comment>
<dbReference type="Pfam" id="PF04406">
    <property type="entry name" value="TP6A_N"/>
    <property type="match status" value="1"/>
</dbReference>
<keyword evidence="5" id="KW-0479">Metal-binding</keyword>
<dbReference type="PANTHER" id="PTHR10848">
    <property type="entry name" value="MEIOTIC RECOMBINATION PROTEIN SPO11"/>
    <property type="match status" value="1"/>
</dbReference>
<comment type="cofactor">
    <cofactor evidence="2">
        <name>Mg(2+)</name>
        <dbReference type="ChEBI" id="CHEBI:18420"/>
    </cofactor>
</comment>
<dbReference type="AlphaFoldDB" id="A0AA48P8T7"/>
<keyword evidence="7" id="KW-0799">Topoisomerase</keyword>
<dbReference type="EMBL" id="BK062507">
    <property type="protein sequence ID" value="DBA11467.1"/>
    <property type="molecule type" value="Genomic_DNA"/>
</dbReference>
<keyword evidence="8 10" id="KW-0238">DNA-binding</keyword>
<evidence type="ECO:0000256" key="2">
    <source>
        <dbReference type="ARBA" id="ARBA00001946"/>
    </source>
</evidence>
<dbReference type="GO" id="GO:0007131">
    <property type="term" value="P:reciprocal meiotic recombination"/>
    <property type="evidence" value="ECO:0007669"/>
    <property type="project" value="TreeGrafter"/>
</dbReference>
<organism evidence="14">
    <name type="scientific">Kalmanozyma brasiliensis</name>
    <dbReference type="NCBI Taxonomy" id="1392244"/>
    <lineage>
        <taxon>Eukaryota</taxon>
        <taxon>Fungi</taxon>
        <taxon>Dikarya</taxon>
        <taxon>Basidiomycota</taxon>
        <taxon>Ustilaginomycotina</taxon>
        <taxon>Ustilaginomycetes</taxon>
        <taxon>Ustilaginales</taxon>
        <taxon>Ustilaginaceae</taxon>
        <taxon>Kalmanozyma</taxon>
    </lineage>
</organism>
<dbReference type="EC" id="5.6.2.2" evidence="4"/>
<dbReference type="InterPro" id="IPR034136">
    <property type="entry name" value="TOPRIM_Topo6A/Spo11"/>
</dbReference>
<reference evidence="14" key="1">
    <citation type="submission" date="2022-09" db="EMBL/GenBank/DDBJ databases">
        <authorList>
            <person name="Steins L."/>
            <person name="Guerreiro M.A."/>
            <person name="Duhamel M."/>
            <person name="Liu F."/>
            <person name="Wang Q.-M."/>
            <person name="Boekhout T."/>
            <person name="Begerow D."/>
        </authorList>
    </citation>
    <scope>NUCLEOTIDE SEQUENCE</scope>
    <source>
        <strain evidence="14">GHG001</strain>
    </source>
</reference>
<evidence type="ECO:0000256" key="3">
    <source>
        <dbReference type="ARBA" id="ARBA00006559"/>
    </source>
</evidence>
<dbReference type="InterPro" id="IPR036388">
    <property type="entry name" value="WH-like_DNA-bd_sf"/>
</dbReference>
<evidence type="ECO:0000256" key="11">
    <source>
        <dbReference type="SAM" id="MobiDB-lite"/>
    </source>
</evidence>
<evidence type="ECO:0000256" key="9">
    <source>
        <dbReference type="ARBA" id="ARBA00023235"/>
    </source>
</evidence>
<dbReference type="GO" id="GO:0042138">
    <property type="term" value="P:meiotic DNA double-strand break formation"/>
    <property type="evidence" value="ECO:0007669"/>
    <property type="project" value="TreeGrafter"/>
</dbReference>
<reference evidence="14" key="2">
    <citation type="journal article" date="2023" name="BMC Genomics">
        <title>Comparative genomics of smut fungi suggest the ability of meiosis and mating in asexual species of the genus Pseudozyma (Ustilaginales).</title>
        <authorList>
            <person name="Steins L."/>
            <person name="Guerreiro M.A."/>
            <person name="Duhamel M."/>
            <person name="Liu F."/>
            <person name="Wang Q.M."/>
            <person name="Boekhout T."/>
            <person name="Begerow D."/>
        </authorList>
    </citation>
    <scope>NUCLEOTIDE SEQUENCE</scope>
    <source>
        <strain evidence="14">GHG001</strain>
    </source>
</reference>
<dbReference type="GO" id="GO:0005524">
    <property type="term" value="F:ATP binding"/>
    <property type="evidence" value="ECO:0007669"/>
    <property type="project" value="InterPro"/>
</dbReference>
<evidence type="ECO:0000256" key="10">
    <source>
        <dbReference type="PROSITE-ProRule" id="PRU01385"/>
    </source>
</evidence>
<dbReference type="PROSITE" id="PS52041">
    <property type="entry name" value="TOPO_IIB"/>
    <property type="match status" value="1"/>
</dbReference>
<dbReference type="GO" id="GO:0046872">
    <property type="term" value="F:metal ion binding"/>
    <property type="evidence" value="ECO:0007669"/>
    <property type="project" value="UniProtKB-KW"/>
</dbReference>
<dbReference type="InterPro" id="IPR013049">
    <property type="entry name" value="Spo11/TopoVI_A_N"/>
</dbReference>
<dbReference type="PRINTS" id="PR01550">
    <property type="entry name" value="TOP6AFAMILY"/>
</dbReference>
<evidence type="ECO:0000256" key="8">
    <source>
        <dbReference type="ARBA" id="ARBA00023125"/>
    </source>
</evidence>
<evidence type="ECO:0000256" key="6">
    <source>
        <dbReference type="ARBA" id="ARBA00022842"/>
    </source>
</evidence>
<name>A0AA48P8T7_9BASI</name>
<keyword evidence="6" id="KW-0460">Magnesium</keyword>
<evidence type="ECO:0000256" key="7">
    <source>
        <dbReference type="ARBA" id="ARBA00023029"/>
    </source>
</evidence>
<dbReference type="SUPFAM" id="SSF56726">
    <property type="entry name" value="DNA topoisomerase IV, alpha subunit"/>
    <property type="match status" value="1"/>
</dbReference>
<keyword evidence="9" id="KW-0413">Isomerase</keyword>
<dbReference type="InterPro" id="IPR036078">
    <property type="entry name" value="Spo11/TopoVI_A_sf"/>
</dbReference>
<dbReference type="CDD" id="cd00223">
    <property type="entry name" value="TOPRIM_TopoIIB_SPO"/>
    <property type="match status" value="1"/>
</dbReference>
<evidence type="ECO:0000313" key="14">
    <source>
        <dbReference type="EMBL" id="DBA11467.1"/>
    </source>
</evidence>
<dbReference type="GO" id="GO:0003677">
    <property type="term" value="F:DNA binding"/>
    <property type="evidence" value="ECO:0007669"/>
    <property type="project" value="UniProtKB-UniRule"/>
</dbReference>
<evidence type="ECO:0000259" key="13">
    <source>
        <dbReference type="Pfam" id="PF21180"/>
    </source>
</evidence>
<evidence type="ECO:0000256" key="1">
    <source>
        <dbReference type="ARBA" id="ARBA00000185"/>
    </source>
</evidence>
<dbReference type="Pfam" id="PF21180">
    <property type="entry name" value="TOP6A-Spo11_Toprim"/>
    <property type="match status" value="1"/>
</dbReference>